<sequence>MSLDCCGASAVPVLDGIVLTSGAGKVSAPRSAHPPSGMIHTAVMIATMEAEETRRDNFAIS</sequence>
<keyword evidence="2" id="KW-1185">Reference proteome</keyword>
<organism evidence="1 2">
    <name type="scientific">Corynebacterium intestinale</name>
    <dbReference type="NCBI Taxonomy" id="2943492"/>
    <lineage>
        <taxon>Bacteria</taxon>
        <taxon>Bacillati</taxon>
        <taxon>Actinomycetota</taxon>
        <taxon>Actinomycetes</taxon>
        <taxon>Mycobacteriales</taxon>
        <taxon>Corynebacteriaceae</taxon>
        <taxon>Corynebacterium</taxon>
    </lineage>
</organism>
<dbReference type="Proteomes" id="UP001203579">
    <property type="component" value="Unassembled WGS sequence"/>
</dbReference>
<dbReference type="EMBL" id="JAMKFF010000003">
    <property type="protein sequence ID" value="MCL8493451.1"/>
    <property type="molecule type" value="Genomic_DNA"/>
</dbReference>
<name>A0ABT0T8N7_9CORY</name>
<protein>
    <submittedName>
        <fullName evidence="1">Uncharacterized protein</fullName>
    </submittedName>
</protein>
<accession>A0ABT0T8N7</accession>
<evidence type="ECO:0000313" key="2">
    <source>
        <dbReference type="Proteomes" id="UP001203579"/>
    </source>
</evidence>
<comment type="caution">
    <text evidence="1">The sequence shown here is derived from an EMBL/GenBank/DDBJ whole genome shotgun (WGS) entry which is preliminary data.</text>
</comment>
<evidence type="ECO:0000313" key="1">
    <source>
        <dbReference type="EMBL" id="MCL8493451.1"/>
    </source>
</evidence>
<reference evidence="1 2" key="1">
    <citation type="submission" date="2022-05" db="EMBL/GenBank/DDBJ databases">
        <title>Corynebacterium sp. B5-R-101 sp. nov., isolated from human feces.</title>
        <authorList>
            <person name="Shamsuzzaman M."/>
            <person name="Dahal R.H."/>
        </authorList>
    </citation>
    <scope>NUCLEOTIDE SEQUENCE [LARGE SCALE GENOMIC DNA]</scope>
    <source>
        <strain evidence="1 2">B5-R-101</strain>
    </source>
</reference>
<dbReference type="RefSeq" id="WP_193633923.1">
    <property type="nucleotide sequence ID" value="NZ_JAMFTR010000003.1"/>
</dbReference>
<gene>
    <name evidence="1" type="ORF">M5J06_04795</name>
</gene>
<proteinExistence type="predicted"/>